<dbReference type="SUPFAM" id="SSF48452">
    <property type="entry name" value="TPR-like"/>
    <property type="match status" value="1"/>
</dbReference>
<dbReference type="PANTHER" id="PTHR45984:SF1">
    <property type="entry name" value="SPAG1 AXONEMAL DYNEIN ASSEMBLY FACTOR"/>
    <property type="match status" value="1"/>
</dbReference>
<keyword evidence="4" id="KW-0802">TPR repeat</keyword>
<dbReference type="Gramene" id="EFJ27617">
    <property type="protein sequence ID" value="EFJ27617"/>
    <property type="gene ID" value="SELMODRAFT_411764"/>
</dbReference>
<dbReference type="EMBL" id="GL377581">
    <property type="protein sequence ID" value="EFJ27617.1"/>
    <property type="molecule type" value="Genomic_DNA"/>
</dbReference>
<evidence type="ECO:0000256" key="2">
    <source>
        <dbReference type="ARBA" id="ARBA00022490"/>
    </source>
</evidence>
<reference evidence="6 7" key="1">
    <citation type="journal article" date="2011" name="Science">
        <title>The Selaginella genome identifies genetic changes associated with the evolution of vascular plants.</title>
        <authorList>
            <person name="Banks J.A."/>
            <person name="Nishiyama T."/>
            <person name="Hasebe M."/>
            <person name="Bowman J.L."/>
            <person name="Gribskov M."/>
            <person name="dePamphilis C."/>
            <person name="Albert V.A."/>
            <person name="Aono N."/>
            <person name="Aoyama T."/>
            <person name="Ambrose B.A."/>
            <person name="Ashton N.W."/>
            <person name="Axtell M.J."/>
            <person name="Barker E."/>
            <person name="Barker M.S."/>
            <person name="Bennetzen J.L."/>
            <person name="Bonawitz N.D."/>
            <person name="Chapple C."/>
            <person name="Cheng C."/>
            <person name="Correa L.G."/>
            <person name="Dacre M."/>
            <person name="DeBarry J."/>
            <person name="Dreyer I."/>
            <person name="Elias M."/>
            <person name="Engstrom E.M."/>
            <person name="Estelle M."/>
            <person name="Feng L."/>
            <person name="Finet C."/>
            <person name="Floyd S.K."/>
            <person name="Frommer W.B."/>
            <person name="Fujita T."/>
            <person name="Gramzow L."/>
            <person name="Gutensohn M."/>
            <person name="Harholt J."/>
            <person name="Hattori M."/>
            <person name="Heyl A."/>
            <person name="Hirai T."/>
            <person name="Hiwatashi Y."/>
            <person name="Ishikawa M."/>
            <person name="Iwata M."/>
            <person name="Karol K.G."/>
            <person name="Koehler B."/>
            <person name="Kolukisaoglu U."/>
            <person name="Kubo M."/>
            <person name="Kurata T."/>
            <person name="Lalonde S."/>
            <person name="Li K."/>
            <person name="Li Y."/>
            <person name="Litt A."/>
            <person name="Lyons E."/>
            <person name="Manning G."/>
            <person name="Maruyama T."/>
            <person name="Michael T.P."/>
            <person name="Mikami K."/>
            <person name="Miyazaki S."/>
            <person name="Morinaga S."/>
            <person name="Murata T."/>
            <person name="Mueller-Roeber B."/>
            <person name="Nelson D.R."/>
            <person name="Obara M."/>
            <person name="Oguri Y."/>
            <person name="Olmstead R.G."/>
            <person name="Onodera N."/>
            <person name="Petersen B.L."/>
            <person name="Pils B."/>
            <person name="Prigge M."/>
            <person name="Rensing S.A."/>
            <person name="Riano-Pachon D.M."/>
            <person name="Roberts A.W."/>
            <person name="Sato Y."/>
            <person name="Scheller H.V."/>
            <person name="Schulz B."/>
            <person name="Schulz C."/>
            <person name="Shakirov E.V."/>
            <person name="Shibagaki N."/>
            <person name="Shinohara N."/>
            <person name="Shippen D.E."/>
            <person name="Soerensen I."/>
            <person name="Sotooka R."/>
            <person name="Sugimoto N."/>
            <person name="Sugita M."/>
            <person name="Sumikawa N."/>
            <person name="Tanurdzic M."/>
            <person name="Theissen G."/>
            <person name="Ulvskov P."/>
            <person name="Wakazuki S."/>
            <person name="Weng J.K."/>
            <person name="Willats W.W."/>
            <person name="Wipf D."/>
            <person name="Wolf P.G."/>
            <person name="Yang L."/>
            <person name="Zimmer A.D."/>
            <person name="Zhu Q."/>
            <person name="Mitros T."/>
            <person name="Hellsten U."/>
            <person name="Loque D."/>
            <person name="Otillar R."/>
            <person name="Salamov A."/>
            <person name="Schmutz J."/>
            <person name="Shapiro H."/>
            <person name="Lindquist E."/>
            <person name="Lucas S."/>
            <person name="Rokhsar D."/>
            <person name="Grigoriev I.V."/>
        </authorList>
    </citation>
    <scope>NUCLEOTIDE SEQUENCE [LARGE SCALE GENOMIC DNA]</scope>
</reference>
<dbReference type="Proteomes" id="UP000001514">
    <property type="component" value="Unassembled WGS sequence"/>
</dbReference>
<dbReference type="KEGG" id="smo:SELMODRAFT_411764"/>
<evidence type="ECO:0000256" key="5">
    <source>
        <dbReference type="SAM" id="MobiDB-lite"/>
    </source>
</evidence>
<dbReference type="PANTHER" id="PTHR45984">
    <property type="entry name" value="RNA (RNA) POLYMERASE II ASSOCIATED PROTEIN HOMOLOG"/>
    <property type="match status" value="1"/>
</dbReference>
<evidence type="ECO:0000313" key="7">
    <source>
        <dbReference type="Proteomes" id="UP000001514"/>
    </source>
</evidence>
<dbReference type="Gene3D" id="1.25.40.10">
    <property type="entry name" value="Tetratricopeptide repeat domain"/>
    <property type="match status" value="1"/>
</dbReference>
<name>D8RIZ1_SELML</name>
<comment type="subcellular location">
    <subcellularLocation>
        <location evidence="1">Cytoplasm</location>
    </subcellularLocation>
</comment>
<evidence type="ECO:0000256" key="3">
    <source>
        <dbReference type="ARBA" id="ARBA00022737"/>
    </source>
</evidence>
<dbReference type="GO" id="GO:0005829">
    <property type="term" value="C:cytosol"/>
    <property type="evidence" value="ECO:0000318"/>
    <property type="project" value="GO_Central"/>
</dbReference>
<evidence type="ECO:0000256" key="4">
    <source>
        <dbReference type="ARBA" id="ARBA00022803"/>
    </source>
</evidence>
<proteinExistence type="predicted"/>
<keyword evidence="2" id="KW-0963">Cytoplasm</keyword>
<gene>
    <name evidence="6" type="ORF">SELMODRAFT_411764</name>
</gene>
<keyword evidence="3" id="KW-0677">Repeat</keyword>
<dbReference type="InterPro" id="IPR011990">
    <property type="entry name" value="TPR-like_helical_dom_sf"/>
</dbReference>
<accession>D8RIZ1</accession>
<sequence length="307" mass="34807">MILRVTTTRSCWSEIDEVVRELDDLHDKRKLPRPEQYKLVTLFPSQYLRDSHVNYELYLANHEVCSSRTRIQQWDRSNQESNNEKEVSARPTGMLQSCSKNDRSNQESNNEKEVSACPTGSLARGCVLHGVLIADTLKLEDSVQRSSMQWAATPHPSKSERNIREWPSRSRCSRSKRVLPSPRWTTVEVISYLSDEQLERFRGMAAAALRLEGNKLFQDGSFEATAQASAKCDLQRDRVLALSNKAECFLKLGRFGQCVDAASAALSVDPCHLKSMYQKALALLKLHLYDWSCKLLGDILGVDKAID</sequence>
<protein>
    <submittedName>
        <fullName evidence="6">Uncharacterized protein</fullName>
    </submittedName>
</protein>
<dbReference type="InParanoid" id="D8RIZ1"/>
<dbReference type="GO" id="GO:0031072">
    <property type="term" value="F:heat shock protein binding"/>
    <property type="evidence" value="ECO:0000318"/>
    <property type="project" value="GO_Central"/>
</dbReference>
<feature type="region of interest" description="Disordered" evidence="5">
    <location>
        <begin position="74"/>
        <end position="117"/>
    </location>
</feature>
<dbReference type="GO" id="GO:0006626">
    <property type="term" value="P:protein targeting to mitochondrion"/>
    <property type="evidence" value="ECO:0000318"/>
    <property type="project" value="GO_Central"/>
</dbReference>
<dbReference type="GO" id="GO:0005739">
    <property type="term" value="C:mitochondrion"/>
    <property type="evidence" value="ECO:0000318"/>
    <property type="project" value="GO_Central"/>
</dbReference>
<feature type="compositionally biased region" description="Basic and acidic residues" evidence="5">
    <location>
        <begin position="100"/>
        <end position="114"/>
    </location>
</feature>
<evidence type="ECO:0000313" key="6">
    <source>
        <dbReference type="EMBL" id="EFJ27617.1"/>
    </source>
</evidence>
<organism evidence="7">
    <name type="scientific">Selaginella moellendorffii</name>
    <name type="common">Spikemoss</name>
    <dbReference type="NCBI Taxonomy" id="88036"/>
    <lineage>
        <taxon>Eukaryota</taxon>
        <taxon>Viridiplantae</taxon>
        <taxon>Streptophyta</taxon>
        <taxon>Embryophyta</taxon>
        <taxon>Tracheophyta</taxon>
        <taxon>Lycopodiopsida</taxon>
        <taxon>Selaginellales</taxon>
        <taxon>Selaginellaceae</taxon>
        <taxon>Selaginella</taxon>
    </lineage>
</organism>
<dbReference type="AlphaFoldDB" id="D8RIZ1"/>
<dbReference type="InterPro" id="IPR051982">
    <property type="entry name" value="CiliaryAsmbly_MitoImport"/>
</dbReference>
<evidence type="ECO:0000256" key="1">
    <source>
        <dbReference type="ARBA" id="ARBA00004496"/>
    </source>
</evidence>
<dbReference type="HOGENOM" id="CLU_907331_0_0_1"/>
<keyword evidence="7" id="KW-1185">Reference proteome</keyword>